<dbReference type="AlphaFoldDB" id="A0A3M7QPD5"/>
<reference evidence="2 3" key="1">
    <citation type="journal article" date="2018" name="Sci. Rep.">
        <title>Genomic signatures of local adaptation to the degree of environmental predictability in rotifers.</title>
        <authorList>
            <person name="Franch-Gras L."/>
            <person name="Hahn C."/>
            <person name="Garcia-Roger E.M."/>
            <person name="Carmona M.J."/>
            <person name="Serra M."/>
            <person name="Gomez A."/>
        </authorList>
    </citation>
    <scope>NUCLEOTIDE SEQUENCE [LARGE SCALE GENOMIC DNA]</scope>
    <source>
        <strain evidence="2">HYR1</strain>
    </source>
</reference>
<keyword evidence="1" id="KW-0732">Signal</keyword>
<gene>
    <name evidence="2" type="ORF">BpHYR1_042684</name>
</gene>
<evidence type="ECO:0000313" key="3">
    <source>
        <dbReference type="Proteomes" id="UP000276133"/>
    </source>
</evidence>
<keyword evidence="3" id="KW-1185">Reference proteome</keyword>
<dbReference type="Proteomes" id="UP000276133">
    <property type="component" value="Unassembled WGS sequence"/>
</dbReference>
<protein>
    <submittedName>
        <fullName evidence="2">Uncharacterized protein</fullName>
    </submittedName>
</protein>
<feature type="chain" id="PRO_5017936138" evidence="1">
    <location>
        <begin position="22"/>
        <end position="199"/>
    </location>
</feature>
<accession>A0A3M7QPD5</accession>
<dbReference type="OrthoDB" id="536948at2759"/>
<proteinExistence type="predicted"/>
<organism evidence="2 3">
    <name type="scientific">Brachionus plicatilis</name>
    <name type="common">Marine rotifer</name>
    <name type="synonym">Brachionus muelleri</name>
    <dbReference type="NCBI Taxonomy" id="10195"/>
    <lineage>
        <taxon>Eukaryota</taxon>
        <taxon>Metazoa</taxon>
        <taxon>Spiralia</taxon>
        <taxon>Gnathifera</taxon>
        <taxon>Rotifera</taxon>
        <taxon>Eurotatoria</taxon>
        <taxon>Monogononta</taxon>
        <taxon>Pseudotrocha</taxon>
        <taxon>Ploima</taxon>
        <taxon>Brachionidae</taxon>
        <taxon>Brachionus</taxon>
    </lineage>
</organism>
<feature type="signal peptide" evidence="1">
    <location>
        <begin position="1"/>
        <end position="21"/>
    </location>
</feature>
<name>A0A3M7QPD5_BRAPC</name>
<sequence length="199" mass="22663">MKIKLIILMLAQLLLICGTESTILNQTDDLVVLTKVGSPYKIHQDLVVDENQTLIIEPGVTLLFAPTKQFMVKEDHIGIPRKSFNKPFDKLLYFSELKCHKVCFRRNEDKINQDYFVKSICSNFGYRKGWIKKSFNSAGFRIALISSCSENHIQSFDLNKFKWFIYLGGLVIDEKTSLSFVDINEAGGEPRSSKAAGMK</sequence>
<dbReference type="EMBL" id="REGN01005473">
    <property type="protein sequence ID" value="RNA13202.1"/>
    <property type="molecule type" value="Genomic_DNA"/>
</dbReference>
<comment type="caution">
    <text evidence="2">The sequence shown here is derived from an EMBL/GenBank/DDBJ whole genome shotgun (WGS) entry which is preliminary data.</text>
</comment>
<evidence type="ECO:0000256" key="1">
    <source>
        <dbReference type="SAM" id="SignalP"/>
    </source>
</evidence>
<evidence type="ECO:0000313" key="2">
    <source>
        <dbReference type="EMBL" id="RNA13202.1"/>
    </source>
</evidence>